<dbReference type="RefSeq" id="XP_040726270.1">
    <property type="nucleotide sequence ID" value="XM_040866720.1"/>
</dbReference>
<organism evidence="6 7">
    <name type="scientific">Protomyces lactucae-debilis</name>
    <dbReference type="NCBI Taxonomy" id="2754530"/>
    <lineage>
        <taxon>Eukaryota</taxon>
        <taxon>Fungi</taxon>
        <taxon>Dikarya</taxon>
        <taxon>Ascomycota</taxon>
        <taxon>Taphrinomycotina</taxon>
        <taxon>Taphrinomycetes</taxon>
        <taxon>Taphrinales</taxon>
        <taxon>Protomycetaceae</taxon>
        <taxon>Protomyces</taxon>
    </lineage>
</organism>
<evidence type="ECO:0000256" key="4">
    <source>
        <dbReference type="ARBA" id="ARBA00023136"/>
    </source>
</evidence>
<dbReference type="OrthoDB" id="100006at2759"/>
<dbReference type="GO" id="GO:0007189">
    <property type="term" value="P:adenylate cyclase-activating G protein-coupled receptor signaling pathway"/>
    <property type="evidence" value="ECO:0007669"/>
    <property type="project" value="TreeGrafter"/>
</dbReference>
<dbReference type="Proteomes" id="UP000193685">
    <property type="component" value="Unassembled WGS sequence"/>
</dbReference>
<dbReference type="Gene3D" id="1.20.1070.10">
    <property type="entry name" value="Rhodopsin 7-helix transmembrane proteins"/>
    <property type="match status" value="1"/>
</dbReference>
<evidence type="ECO:0000256" key="3">
    <source>
        <dbReference type="ARBA" id="ARBA00022989"/>
    </source>
</evidence>
<dbReference type="GO" id="GO:0005886">
    <property type="term" value="C:plasma membrane"/>
    <property type="evidence" value="ECO:0007669"/>
    <property type="project" value="TreeGrafter"/>
</dbReference>
<proteinExistence type="predicted"/>
<dbReference type="EMBL" id="MCFI01000006">
    <property type="protein sequence ID" value="ORY84252.1"/>
    <property type="molecule type" value="Genomic_DNA"/>
</dbReference>
<dbReference type="PANTHER" id="PTHR23112">
    <property type="entry name" value="G PROTEIN-COUPLED RECEPTOR 157-RELATED"/>
    <property type="match status" value="1"/>
</dbReference>
<feature type="transmembrane region" description="Helical" evidence="5">
    <location>
        <begin position="215"/>
        <end position="235"/>
    </location>
</feature>
<feature type="transmembrane region" description="Helical" evidence="5">
    <location>
        <begin position="40"/>
        <end position="63"/>
    </location>
</feature>
<sequence>MARQENSALSALAQGAPWTKQHPLPSPFTWSTIPDDRLRIMKILAIIASCSTAISVLLIIQLVSQHHQGRSNIPWSRMMKPSTPKAQVIWLFMHFFAAQMIQCVGWLFSIVYVAKGSVQTPSAICSAQALLQTMGTYMSQSSASAIAVHSALVIVRLRVVSLVTFWCLLASVWTFTLVLGLIVPIIMDYFYPVPYLAFWDISCFINKLYFVQITWLFNLPFLLHLSITLICYPIISVRLTRQLRFLRAFAERSPAGLDQTRDDDAIRTSRKLLIFPLAFVLGNLPLIFIIVFTLAAPPWIYNEFWPMAIAACFIALLPLVNTLIYFFATPLFKSSPIGQSATTGSCSRPDDALALNLDPNVELHDSLPPKTEQVVFRSTQSDSCRNNVLSKSVGIGQYDDGYAGMSPSMSVPSPVWPIR</sequence>
<keyword evidence="7" id="KW-1185">Reference proteome</keyword>
<keyword evidence="3 5" id="KW-1133">Transmembrane helix</keyword>
<evidence type="ECO:0008006" key="8">
    <source>
        <dbReference type="Google" id="ProtNLM"/>
    </source>
</evidence>
<evidence type="ECO:0000256" key="2">
    <source>
        <dbReference type="ARBA" id="ARBA00022692"/>
    </source>
</evidence>
<reference evidence="6 7" key="1">
    <citation type="submission" date="2016-07" db="EMBL/GenBank/DDBJ databases">
        <title>Pervasive Adenine N6-methylation of Active Genes in Fungi.</title>
        <authorList>
            <consortium name="DOE Joint Genome Institute"/>
            <person name="Mondo S.J."/>
            <person name="Dannebaum R.O."/>
            <person name="Kuo R.C."/>
            <person name="Labutti K."/>
            <person name="Haridas S."/>
            <person name="Kuo A."/>
            <person name="Salamov A."/>
            <person name="Ahrendt S.R."/>
            <person name="Lipzen A."/>
            <person name="Sullivan W."/>
            <person name="Andreopoulos W.B."/>
            <person name="Clum A."/>
            <person name="Lindquist E."/>
            <person name="Daum C."/>
            <person name="Ramamoorthy G.K."/>
            <person name="Gryganskyi A."/>
            <person name="Culley D."/>
            <person name="Magnuson J.K."/>
            <person name="James T.Y."/>
            <person name="O'Malley M.A."/>
            <person name="Stajich J.E."/>
            <person name="Spatafora J.W."/>
            <person name="Visel A."/>
            <person name="Grigoriev I.V."/>
        </authorList>
    </citation>
    <scope>NUCLEOTIDE SEQUENCE [LARGE SCALE GENOMIC DNA]</scope>
    <source>
        <strain evidence="6 7">12-1054</strain>
    </source>
</reference>
<feature type="transmembrane region" description="Helical" evidence="5">
    <location>
        <begin position="272"/>
        <end position="295"/>
    </location>
</feature>
<dbReference type="SUPFAM" id="SSF81321">
    <property type="entry name" value="Family A G protein-coupled receptor-like"/>
    <property type="match status" value="1"/>
</dbReference>
<gene>
    <name evidence="6" type="ORF">BCR37DRAFT_261327</name>
</gene>
<evidence type="ECO:0000313" key="7">
    <source>
        <dbReference type="Proteomes" id="UP000193685"/>
    </source>
</evidence>
<dbReference type="CDD" id="cd00637">
    <property type="entry name" value="7tm_classA_rhodopsin-like"/>
    <property type="match status" value="1"/>
</dbReference>
<evidence type="ECO:0000256" key="5">
    <source>
        <dbReference type="SAM" id="Phobius"/>
    </source>
</evidence>
<dbReference type="GO" id="GO:0004930">
    <property type="term" value="F:G protein-coupled receptor activity"/>
    <property type="evidence" value="ECO:0007669"/>
    <property type="project" value="TreeGrafter"/>
</dbReference>
<dbReference type="AlphaFoldDB" id="A0A1Y2FJV3"/>
<evidence type="ECO:0000256" key="1">
    <source>
        <dbReference type="ARBA" id="ARBA00004141"/>
    </source>
</evidence>
<evidence type="ECO:0000313" key="6">
    <source>
        <dbReference type="EMBL" id="ORY84252.1"/>
    </source>
</evidence>
<protein>
    <recommendedName>
        <fullName evidence="8">G-protein coupled receptors family 1 profile domain-containing protein</fullName>
    </recommendedName>
</protein>
<feature type="transmembrane region" description="Helical" evidence="5">
    <location>
        <begin position="162"/>
        <end position="187"/>
    </location>
</feature>
<dbReference type="OMA" id="HERYFAR"/>
<comment type="subcellular location">
    <subcellularLocation>
        <location evidence="1">Membrane</location>
        <topology evidence="1">Multi-pass membrane protein</topology>
    </subcellularLocation>
</comment>
<feature type="transmembrane region" description="Helical" evidence="5">
    <location>
        <begin position="307"/>
        <end position="328"/>
    </location>
</feature>
<dbReference type="PANTHER" id="PTHR23112:SF0">
    <property type="entry name" value="TRANSMEMBRANE PROTEIN 116"/>
    <property type="match status" value="1"/>
</dbReference>
<keyword evidence="2 5" id="KW-0812">Transmembrane</keyword>
<comment type="caution">
    <text evidence="6">The sequence shown here is derived from an EMBL/GenBank/DDBJ whole genome shotgun (WGS) entry which is preliminary data.</text>
</comment>
<dbReference type="STRING" id="56484.A0A1Y2FJV3"/>
<dbReference type="GeneID" id="63783319"/>
<name>A0A1Y2FJV3_PROLT</name>
<keyword evidence="4 5" id="KW-0472">Membrane</keyword>
<accession>A0A1Y2FJV3</accession>
<feature type="transmembrane region" description="Helical" evidence="5">
    <location>
        <begin position="88"/>
        <end position="114"/>
    </location>
</feature>